<keyword evidence="5" id="KW-0597">Phosphoprotein</keyword>
<gene>
    <name evidence="11" type="ORF">BDN70DRAFT_825471</name>
</gene>
<keyword evidence="9" id="KW-0539">Nucleus</keyword>
<evidence type="ECO:0000256" key="1">
    <source>
        <dbReference type="ARBA" id="ARBA00004123"/>
    </source>
</evidence>
<comment type="subcellular location">
    <subcellularLocation>
        <location evidence="2">Cytoplasm</location>
    </subcellularLocation>
    <subcellularLocation>
        <location evidence="1">Nucleus</location>
    </subcellularLocation>
</comment>
<keyword evidence="12" id="KW-1185">Reference proteome</keyword>
<keyword evidence="4" id="KW-1017">Isopeptide bond</keyword>
<evidence type="ECO:0000256" key="8">
    <source>
        <dbReference type="ARBA" id="ARBA00023163"/>
    </source>
</evidence>
<proteinExistence type="predicted"/>
<dbReference type="GO" id="GO:0006355">
    <property type="term" value="P:regulation of DNA-templated transcription"/>
    <property type="evidence" value="ECO:0007669"/>
    <property type="project" value="InterPro"/>
</dbReference>
<evidence type="ECO:0000313" key="12">
    <source>
        <dbReference type="Proteomes" id="UP000807469"/>
    </source>
</evidence>
<dbReference type="PANTHER" id="PTHR31169">
    <property type="entry name" value="OS05G0300700 PROTEIN"/>
    <property type="match status" value="1"/>
</dbReference>
<organism evidence="11 12">
    <name type="scientific">Pholiota conissans</name>
    <dbReference type="NCBI Taxonomy" id="109636"/>
    <lineage>
        <taxon>Eukaryota</taxon>
        <taxon>Fungi</taxon>
        <taxon>Dikarya</taxon>
        <taxon>Basidiomycota</taxon>
        <taxon>Agaricomycotina</taxon>
        <taxon>Agaricomycetes</taxon>
        <taxon>Agaricomycetidae</taxon>
        <taxon>Agaricales</taxon>
        <taxon>Agaricineae</taxon>
        <taxon>Strophariaceae</taxon>
        <taxon>Pholiota</taxon>
    </lineage>
</organism>
<evidence type="ECO:0000256" key="5">
    <source>
        <dbReference type="ARBA" id="ARBA00022553"/>
    </source>
</evidence>
<dbReference type="GO" id="GO:0005737">
    <property type="term" value="C:cytoplasm"/>
    <property type="evidence" value="ECO:0007669"/>
    <property type="project" value="UniProtKB-SubCell"/>
</dbReference>
<keyword evidence="6" id="KW-0832">Ubl conjugation</keyword>
<dbReference type="OrthoDB" id="298344at2759"/>
<name>A0A9P6CYT5_9AGAR</name>
<evidence type="ECO:0000256" key="4">
    <source>
        <dbReference type="ARBA" id="ARBA00022499"/>
    </source>
</evidence>
<dbReference type="AlphaFoldDB" id="A0A9P6CYT5"/>
<feature type="domain" description="Zinc-finger" evidence="10">
    <location>
        <begin position="127"/>
        <end position="222"/>
    </location>
</feature>
<dbReference type="EMBL" id="MU155143">
    <property type="protein sequence ID" value="KAF9484432.1"/>
    <property type="molecule type" value="Genomic_DNA"/>
</dbReference>
<sequence length="746" mass="83614">MSSTPVTHPSVQRLNKAYVQVPPSSLALSTHLSARSSLAHVAASSKVKENTPLRPSLLAMPCHALSSTSFKRKLFDRDISTHVMDAVVISSKKPRLSVDASVPLKVQVQPILPLSNASEGFPNGWVYCHQCNKKRDVTETVRCTNVEMRYTTRDKNPKERLCHNKYCRSCLKNRYAEDINRYNPQLSGKNGVIYGFKCPKCRNTCNCPRCRKSKGLEAIGFIPKEKPWESSSTGNTSRSLPVAPIKVNESFKARLKPLPQLKWISLGINLTQEEVDARACIREFVLRFGDFMDPVPAKCHIDELELIGGRQRKQDDDADVTGWVSDLCVRTLITSILGLLARDAEDEISKIIKSSVKHIKTCGADLNKIWSVMASMRDQIAKVGSSSRQTTSGIESPLIFPDPSPPYSMQTCTLRSLRQSADNLVTVVHSVQMIPILLSLIHTSLETSIIRKEIDQGVKDVKDFSHDARIATKIEHERWEKDRNAMDFTTKDKVQKAVASGNRDKRAAHKLQITNIENSLRIIEPSFSPRFTTLGTDTEGRVYYALSPGMAERESAVEFLDLAANDKPYKPKKRARLLSPEDRSGMREWSWFVAVWGKKPALIVNSTEQWPVNHIENDSGSENELEVETWWGFWEVDEIFKLAQWICIKGGLDNDDTSSNGEGGSSTSHKEKVALSPLKSQLKRLSMGLKDFAALLQWRIRDDKTTLIKRVLNGIEAPIEETLSKGRAKQSLATISPANFMDIGRS</sequence>
<dbReference type="InterPro" id="IPR018866">
    <property type="entry name" value="Znf-4CXXC_R1"/>
</dbReference>
<keyword evidence="3" id="KW-0963">Cytoplasm</keyword>
<evidence type="ECO:0000256" key="7">
    <source>
        <dbReference type="ARBA" id="ARBA00023015"/>
    </source>
</evidence>
<keyword evidence="8" id="KW-0804">Transcription</keyword>
<accession>A0A9P6CYT5</accession>
<evidence type="ECO:0000313" key="11">
    <source>
        <dbReference type="EMBL" id="KAF9484432.1"/>
    </source>
</evidence>
<dbReference type="Pfam" id="PF10497">
    <property type="entry name" value="zf-4CXXC_R1"/>
    <property type="match status" value="1"/>
</dbReference>
<dbReference type="GO" id="GO:0005634">
    <property type="term" value="C:nucleus"/>
    <property type="evidence" value="ECO:0007669"/>
    <property type="project" value="UniProtKB-SubCell"/>
</dbReference>
<dbReference type="Proteomes" id="UP000807469">
    <property type="component" value="Unassembled WGS sequence"/>
</dbReference>
<reference evidence="11" key="1">
    <citation type="submission" date="2020-11" db="EMBL/GenBank/DDBJ databases">
        <authorList>
            <consortium name="DOE Joint Genome Institute"/>
            <person name="Ahrendt S."/>
            <person name="Riley R."/>
            <person name="Andreopoulos W."/>
            <person name="Labutti K."/>
            <person name="Pangilinan J."/>
            <person name="Ruiz-Duenas F.J."/>
            <person name="Barrasa J.M."/>
            <person name="Sanchez-Garcia M."/>
            <person name="Camarero S."/>
            <person name="Miyauchi S."/>
            <person name="Serrano A."/>
            <person name="Linde D."/>
            <person name="Babiker R."/>
            <person name="Drula E."/>
            <person name="Ayuso-Fernandez I."/>
            <person name="Pacheco R."/>
            <person name="Padilla G."/>
            <person name="Ferreira P."/>
            <person name="Barriuso J."/>
            <person name="Kellner H."/>
            <person name="Castanera R."/>
            <person name="Alfaro M."/>
            <person name="Ramirez L."/>
            <person name="Pisabarro A.G."/>
            <person name="Kuo A."/>
            <person name="Tritt A."/>
            <person name="Lipzen A."/>
            <person name="He G."/>
            <person name="Yan M."/>
            <person name="Ng V."/>
            <person name="Cullen D."/>
            <person name="Martin F."/>
            <person name="Rosso M.-N."/>
            <person name="Henrissat B."/>
            <person name="Hibbett D."/>
            <person name="Martinez A.T."/>
            <person name="Grigoriev I.V."/>
        </authorList>
    </citation>
    <scope>NUCLEOTIDE SEQUENCE</scope>
    <source>
        <strain evidence="11">CIRM-BRFM 674</strain>
    </source>
</reference>
<evidence type="ECO:0000256" key="2">
    <source>
        <dbReference type="ARBA" id="ARBA00004496"/>
    </source>
</evidence>
<protein>
    <recommendedName>
        <fullName evidence="10">Zinc-finger domain-containing protein</fullName>
    </recommendedName>
</protein>
<evidence type="ECO:0000256" key="6">
    <source>
        <dbReference type="ARBA" id="ARBA00022843"/>
    </source>
</evidence>
<evidence type="ECO:0000259" key="10">
    <source>
        <dbReference type="Pfam" id="PF10497"/>
    </source>
</evidence>
<evidence type="ECO:0000256" key="9">
    <source>
        <dbReference type="ARBA" id="ARBA00023242"/>
    </source>
</evidence>
<dbReference type="PANTHER" id="PTHR31169:SF8">
    <property type="entry name" value="ZINC-FINGER DOMAIN OF MONOAMINE-OXIDASE A REPRESSOR R1 PROTEIN"/>
    <property type="match status" value="1"/>
</dbReference>
<keyword evidence="7" id="KW-0805">Transcription regulation</keyword>
<dbReference type="InterPro" id="IPR040221">
    <property type="entry name" value="CDCA7/CDA7L"/>
</dbReference>
<evidence type="ECO:0000256" key="3">
    <source>
        <dbReference type="ARBA" id="ARBA00022490"/>
    </source>
</evidence>
<comment type="caution">
    <text evidence="11">The sequence shown here is derived from an EMBL/GenBank/DDBJ whole genome shotgun (WGS) entry which is preliminary data.</text>
</comment>